<dbReference type="EMBL" id="CAXAMN010004447">
    <property type="protein sequence ID" value="CAK9009378.1"/>
    <property type="molecule type" value="Genomic_DNA"/>
</dbReference>
<protein>
    <submittedName>
        <fullName evidence="1">Uncharacterized protein</fullName>
    </submittedName>
</protein>
<dbReference type="Pfam" id="PF01596">
    <property type="entry name" value="Methyltransf_3"/>
    <property type="match status" value="1"/>
</dbReference>
<dbReference type="Proteomes" id="UP001642484">
    <property type="component" value="Unassembled WGS sequence"/>
</dbReference>
<evidence type="ECO:0000313" key="2">
    <source>
        <dbReference type="EMBL" id="CAK9014548.1"/>
    </source>
</evidence>
<accession>A0ABP0J517</accession>
<reference evidence="1 3" key="1">
    <citation type="submission" date="2024-02" db="EMBL/GenBank/DDBJ databases">
        <authorList>
            <person name="Chen Y."/>
            <person name="Shah S."/>
            <person name="Dougan E. K."/>
            <person name="Thang M."/>
            <person name="Chan C."/>
        </authorList>
    </citation>
    <scope>NUCLEOTIDE SEQUENCE [LARGE SCALE GENOMIC DNA]</scope>
</reference>
<evidence type="ECO:0000313" key="3">
    <source>
        <dbReference type="Proteomes" id="UP001642484"/>
    </source>
</evidence>
<evidence type="ECO:0000313" key="1">
    <source>
        <dbReference type="EMBL" id="CAK9009378.1"/>
    </source>
</evidence>
<organism evidence="1 3">
    <name type="scientific">Durusdinium trenchii</name>
    <dbReference type="NCBI Taxonomy" id="1381693"/>
    <lineage>
        <taxon>Eukaryota</taxon>
        <taxon>Sar</taxon>
        <taxon>Alveolata</taxon>
        <taxon>Dinophyceae</taxon>
        <taxon>Suessiales</taxon>
        <taxon>Symbiodiniaceae</taxon>
        <taxon>Durusdinium</taxon>
    </lineage>
</organism>
<comment type="caution">
    <text evidence="1">The sequence shown here is derived from an EMBL/GenBank/DDBJ whole genome shotgun (WGS) entry which is preliminary data.</text>
</comment>
<dbReference type="CDD" id="cd02440">
    <property type="entry name" value="AdoMet_MTases"/>
    <property type="match status" value="1"/>
</dbReference>
<name>A0ABP0J517_9DINO</name>
<gene>
    <name evidence="2" type="ORF">CCMP2556_LOCUS11744</name>
    <name evidence="1" type="ORF">CCMP2556_LOCUS9638</name>
</gene>
<dbReference type="PROSITE" id="PS51682">
    <property type="entry name" value="SAM_OMT_I"/>
    <property type="match status" value="1"/>
</dbReference>
<dbReference type="EMBL" id="CAXAMN010005558">
    <property type="protein sequence ID" value="CAK9014548.1"/>
    <property type="molecule type" value="Genomic_DNA"/>
</dbReference>
<sequence>MHRRVPGHLLQCTNVSEVLDFLGFRGARAANPSRWSAEELARVLHALARWQRHSQTPMAEDPQWLLITSAAQNVHLEPQPLVSVAWALATTATRGVTIRRAVHGRLKEFQLKDLARLAWCSVELERPEVMLITLADEVTHRVTGARGARTGPILSVLDASQMAWAMARTLVESHPLMGVLQEELSLQLTSCDARHLSNSLWSFAKLACADPPFFHRAALAFAASCAKTGAQELTNCVWALAAVSHRADVGEDLIMQAKAQPQLSHQQLANLLWSAARLSCGRDLFADLLGLCKKQILDMSLVQLSAVAWACAALGGRSRSAQTKRSGYRDSELLQKLELVVANRHAEFTGRILTNLLWAFATFSQASPALAAAAGRGGLAMTAQEVSVAVWALATLEEADTLREMQSPQGAVSSGSFEALQLHEVASLAWGLGSATPKTNPVGAVRTFIRRYVFEMPTLPASADQRALAMLARGLLKLDLQDAFASLLDRTLLAKIDLAPDLASAFISGSVQLADLEREQAVWASLPHAPPRAWREAELLRFVRRWAAGRAAEVLVAAEDFCASRKVWLKVAGGQKADLLEAVVRVIQPRRVLEVGCYVGYSAVRLGSAVRSWHGEVWSVEMDPIYARLARQVVEHAGLSEVVKIWVGHSEEVLPRMTRGATPFDLVFFDQRGSRFLKDLQLLTRSGALSPGAVLVADNVLKPGAPKFLWQMVEPGPWRSAVVELKDFGPCGVLDWMSVSRWEGAEAVERHFESEAPELVRQLEWQADEMRWRSIDGHVSPAEWDQFAVRMKDSFFAAGLHPDMKKIEDLDSWLGDHKHGRLR</sequence>
<proteinExistence type="predicted"/>
<dbReference type="SUPFAM" id="SSF53335">
    <property type="entry name" value="S-adenosyl-L-methionine-dependent methyltransferases"/>
    <property type="match status" value="1"/>
</dbReference>
<dbReference type="PANTHER" id="PTHR43836:SF2">
    <property type="entry name" value="CATECHOL O-METHYLTRANSFERASE 1-RELATED"/>
    <property type="match status" value="1"/>
</dbReference>
<dbReference type="PANTHER" id="PTHR43836">
    <property type="entry name" value="CATECHOL O-METHYLTRANSFERASE 1-RELATED"/>
    <property type="match status" value="1"/>
</dbReference>
<dbReference type="InterPro" id="IPR029063">
    <property type="entry name" value="SAM-dependent_MTases_sf"/>
</dbReference>
<dbReference type="Gene3D" id="3.40.50.150">
    <property type="entry name" value="Vaccinia Virus protein VP39"/>
    <property type="match status" value="1"/>
</dbReference>
<keyword evidence="3" id="KW-1185">Reference proteome</keyword>
<dbReference type="InterPro" id="IPR002935">
    <property type="entry name" value="SAM_O-MeTrfase"/>
</dbReference>